<comment type="caution">
    <text evidence="1">The sequence shown here is derived from an EMBL/GenBank/DDBJ whole genome shotgun (WGS) entry which is preliminary data.</text>
</comment>
<accession>X1MAH9</accession>
<gene>
    <name evidence="1" type="ORF">S06H3_21101</name>
</gene>
<evidence type="ECO:0000313" key="1">
    <source>
        <dbReference type="EMBL" id="GAI03374.1"/>
    </source>
</evidence>
<dbReference type="AlphaFoldDB" id="X1MAH9"/>
<proteinExistence type="predicted"/>
<name>X1MAH9_9ZZZZ</name>
<dbReference type="EMBL" id="BARV01011028">
    <property type="protein sequence ID" value="GAI03374.1"/>
    <property type="molecule type" value="Genomic_DNA"/>
</dbReference>
<organism evidence="1">
    <name type="scientific">marine sediment metagenome</name>
    <dbReference type="NCBI Taxonomy" id="412755"/>
    <lineage>
        <taxon>unclassified sequences</taxon>
        <taxon>metagenomes</taxon>
        <taxon>ecological metagenomes</taxon>
    </lineage>
</organism>
<protein>
    <recommendedName>
        <fullName evidence="2">TRAM domain-containing protein</fullName>
    </recommendedName>
</protein>
<sequence length="75" mass="8569">MDLAKKQREIFIREQIGRSYYVLIENKSSLGNGYVSGITPNYIKVHFKQNGGKKDFVPVVIKGLNKGYVYGEIEE</sequence>
<evidence type="ECO:0008006" key="2">
    <source>
        <dbReference type="Google" id="ProtNLM"/>
    </source>
</evidence>
<reference evidence="1" key="1">
    <citation type="journal article" date="2014" name="Front. Microbiol.">
        <title>High frequency of phylogenetically diverse reductive dehalogenase-homologous genes in deep subseafloor sedimentary metagenomes.</title>
        <authorList>
            <person name="Kawai M."/>
            <person name="Futagami T."/>
            <person name="Toyoda A."/>
            <person name="Takaki Y."/>
            <person name="Nishi S."/>
            <person name="Hori S."/>
            <person name="Arai W."/>
            <person name="Tsubouchi T."/>
            <person name="Morono Y."/>
            <person name="Uchiyama I."/>
            <person name="Ito T."/>
            <person name="Fujiyama A."/>
            <person name="Inagaki F."/>
            <person name="Takami H."/>
        </authorList>
    </citation>
    <scope>NUCLEOTIDE SEQUENCE</scope>
    <source>
        <strain evidence="1">Expedition CK06-06</strain>
    </source>
</reference>